<dbReference type="InParanoid" id="A0A0C3CAK9"/>
<organism evidence="1 2">
    <name type="scientific">Piloderma croceum (strain F 1598)</name>
    <dbReference type="NCBI Taxonomy" id="765440"/>
    <lineage>
        <taxon>Eukaryota</taxon>
        <taxon>Fungi</taxon>
        <taxon>Dikarya</taxon>
        <taxon>Basidiomycota</taxon>
        <taxon>Agaricomycotina</taxon>
        <taxon>Agaricomycetes</taxon>
        <taxon>Agaricomycetidae</taxon>
        <taxon>Atheliales</taxon>
        <taxon>Atheliaceae</taxon>
        <taxon>Piloderma</taxon>
    </lineage>
</organism>
<accession>A0A0C3CAK9</accession>
<sequence>MTTCMNDIEQLYDARYQKSKDTILVTMTEQAKVLIPLLQFVSRSASQNDSACRTALNAGILDLLLRIYVIFPSFSRSAIDAPEHWSPLLKACRSTLHVLSRSETNHDVVLQHPVCFIWMDCHPHPPVYSLEPRSPLDVLLARCAAWRETGKACVRRRIMMIFIDSLWKSNAFEIENAEACTDIVEFARPRFYGSDIVELAFLTMLKLVVLNGDAAEHFMCALGPCSRQIIVHIFSGIFGMWIECIQVQQQIQHNAGYQSAGYLQIGHKSRGDRAPPGIPIDADESFYNREKSRLFEKVANVDMALYNVIIFATNASRWSESVRRAMLDAGALSLVIVAFVNADFLPSNLVVAGMKGKEKETGSGCTRNAVDGYYHPSGPIPLSVIQAEAATLSVLMHDATFRGTWHKSQLNIRRRLCSSLVDALLGDFGDRNDKYAWTRSLFRKILNG</sequence>
<evidence type="ECO:0000313" key="1">
    <source>
        <dbReference type="EMBL" id="KIM86727.1"/>
    </source>
</evidence>
<protein>
    <submittedName>
        <fullName evidence="1">Uncharacterized protein</fullName>
    </submittedName>
</protein>
<dbReference type="Proteomes" id="UP000054166">
    <property type="component" value="Unassembled WGS sequence"/>
</dbReference>
<evidence type="ECO:0000313" key="2">
    <source>
        <dbReference type="Proteomes" id="UP000054166"/>
    </source>
</evidence>
<keyword evidence="2" id="KW-1185">Reference proteome</keyword>
<dbReference type="AlphaFoldDB" id="A0A0C3CAK9"/>
<name>A0A0C3CAK9_PILCF</name>
<dbReference type="OrthoDB" id="10537743at2759"/>
<dbReference type="EMBL" id="KN832981">
    <property type="protein sequence ID" value="KIM86727.1"/>
    <property type="molecule type" value="Genomic_DNA"/>
</dbReference>
<reference evidence="2" key="2">
    <citation type="submission" date="2015-01" db="EMBL/GenBank/DDBJ databases">
        <title>Evolutionary Origins and Diversification of the Mycorrhizal Mutualists.</title>
        <authorList>
            <consortium name="DOE Joint Genome Institute"/>
            <consortium name="Mycorrhizal Genomics Consortium"/>
            <person name="Kohler A."/>
            <person name="Kuo A."/>
            <person name="Nagy L.G."/>
            <person name="Floudas D."/>
            <person name="Copeland A."/>
            <person name="Barry K.W."/>
            <person name="Cichocki N."/>
            <person name="Veneault-Fourrey C."/>
            <person name="LaButti K."/>
            <person name="Lindquist E.A."/>
            <person name="Lipzen A."/>
            <person name="Lundell T."/>
            <person name="Morin E."/>
            <person name="Murat C."/>
            <person name="Riley R."/>
            <person name="Ohm R."/>
            <person name="Sun H."/>
            <person name="Tunlid A."/>
            <person name="Henrissat B."/>
            <person name="Grigoriev I.V."/>
            <person name="Hibbett D.S."/>
            <person name="Martin F."/>
        </authorList>
    </citation>
    <scope>NUCLEOTIDE SEQUENCE [LARGE SCALE GENOMIC DNA]</scope>
    <source>
        <strain evidence="2">F 1598</strain>
    </source>
</reference>
<gene>
    <name evidence="1" type="ORF">PILCRDRAFT_314087</name>
</gene>
<reference evidence="1 2" key="1">
    <citation type="submission" date="2014-04" db="EMBL/GenBank/DDBJ databases">
        <authorList>
            <consortium name="DOE Joint Genome Institute"/>
            <person name="Kuo A."/>
            <person name="Tarkka M."/>
            <person name="Buscot F."/>
            <person name="Kohler A."/>
            <person name="Nagy L.G."/>
            <person name="Floudas D."/>
            <person name="Copeland A."/>
            <person name="Barry K.W."/>
            <person name="Cichocki N."/>
            <person name="Veneault-Fourrey C."/>
            <person name="LaButti K."/>
            <person name="Lindquist E.A."/>
            <person name="Lipzen A."/>
            <person name="Lundell T."/>
            <person name="Morin E."/>
            <person name="Murat C."/>
            <person name="Sun H."/>
            <person name="Tunlid A."/>
            <person name="Henrissat B."/>
            <person name="Grigoriev I.V."/>
            <person name="Hibbett D.S."/>
            <person name="Martin F."/>
            <person name="Nordberg H.P."/>
            <person name="Cantor M.N."/>
            <person name="Hua S.X."/>
        </authorList>
    </citation>
    <scope>NUCLEOTIDE SEQUENCE [LARGE SCALE GENOMIC DNA]</scope>
    <source>
        <strain evidence="1 2">F 1598</strain>
    </source>
</reference>
<dbReference type="HOGENOM" id="CLU_038183_0_0_1"/>
<proteinExistence type="predicted"/>